<comment type="caution">
    <text evidence="3">The sequence shown here is derived from an EMBL/GenBank/DDBJ whole genome shotgun (WGS) entry which is preliminary data.</text>
</comment>
<gene>
    <name evidence="3" type="ORF">OIHEL45_16691</name>
</gene>
<keyword evidence="1" id="KW-0472">Membrane</keyword>
<feature type="domain" description="RepB/MobA-like C-terminal" evidence="2">
    <location>
        <begin position="103"/>
        <end position="151"/>
    </location>
</feature>
<dbReference type="RefSeq" id="WP_007120963.1">
    <property type="nucleotide sequence ID" value="NZ_ABID01000017.1"/>
</dbReference>
<evidence type="ECO:0000259" key="2">
    <source>
        <dbReference type="Pfam" id="PF22448"/>
    </source>
</evidence>
<name>A0ABM9X2C0_9RHOB</name>
<accession>A0ABM9X2C0</accession>
<keyword evidence="1" id="KW-1133">Transmembrane helix</keyword>
<sequence length="168" mass="19535">MMTAQALIAIFSILGSIAALYLAKRAHDRSFRATEPDEELVKRFVESAPVYRLKDITSEDNFEDIIINHPTLGPRDARTVYERLRTMYVYQAQQKGWYLGEGSVDYRVAKRMLADGWIEADVARAIRERSPNIEDRYRDPDEYAVRTAKFARGELVRKDENFRRWLGG</sequence>
<keyword evidence="4" id="KW-1185">Reference proteome</keyword>
<reference evidence="3 4" key="1">
    <citation type="submission" date="2007-11" db="EMBL/GenBank/DDBJ databases">
        <authorList>
            <person name="Wagner-Dobler I."/>
            <person name="Ferriera S."/>
            <person name="Johnson J."/>
            <person name="Kravitz S."/>
            <person name="Beeson K."/>
            <person name="Sutton G."/>
            <person name="Rogers Y.-H."/>
            <person name="Friedman R."/>
            <person name="Frazier M."/>
            <person name="Venter J.C."/>
        </authorList>
    </citation>
    <scope>NUCLEOTIDE SEQUENCE [LARGE SCALE GENOMIC DNA]</scope>
    <source>
        <strain evidence="3 4">HEL-45</strain>
    </source>
</reference>
<evidence type="ECO:0000313" key="3">
    <source>
        <dbReference type="EMBL" id="EDQ03431.1"/>
    </source>
</evidence>
<feature type="transmembrane region" description="Helical" evidence="1">
    <location>
        <begin position="6"/>
        <end position="23"/>
    </location>
</feature>
<dbReference type="Pfam" id="PF22448">
    <property type="entry name" value="RepB_primase_C"/>
    <property type="match status" value="1"/>
</dbReference>
<dbReference type="Gene3D" id="1.10.1240.50">
    <property type="match status" value="1"/>
</dbReference>
<evidence type="ECO:0000256" key="1">
    <source>
        <dbReference type="SAM" id="Phobius"/>
    </source>
</evidence>
<organism evidence="3 4">
    <name type="scientific">Sulfitobacter indolifex HEL-45</name>
    <dbReference type="NCBI Taxonomy" id="391624"/>
    <lineage>
        <taxon>Bacteria</taxon>
        <taxon>Pseudomonadati</taxon>
        <taxon>Pseudomonadota</taxon>
        <taxon>Alphaproteobacteria</taxon>
        <taxon>Rhodobacterales</taxon>
        <taxon>Roseobacteraceae</taxon>
        <taxon>Sulfitobacter</taxon>
    </lineage>
</organism>
<proteinExistence type="predicted"/>
<dbReference type="Proteomes" id="UP000003257">
    <property type="component" value="Unassembled WGS sequence"/>
</dbReference>
<evidence type="ECO:0000313" key="4">
    <source>
        <dbReference type="Proteomes" id="UP000003257"/>
    </source>
</evidence>
<dbReference type="EMBL" id="ABID01000017">
    <property type="protein sequence ID" value="EDQ03431.1"/>
    <property type="molecule type" value="Genomic_DNA"/>
</dbReference>
<keyword evidence="1" id="KW-0812">Transmembrane</keyword>
<protein>
    <recommendedName>
        <fullName evidence="2">RepB/MobA-like C-terminal domain-containing protein</fullName>
    </recommendedName>
</protein>
<dbReference type="InterPro" id="IPR054366">
    <property type="entry name" value="RepB/MobA-like_C"/>
</dbReference>